<name>A0ABU1Y7C0_9FLAO</name>
<dbReference type="RefSeq" id="WP_310280903.1">
    <property type="nucleotide sequence ID" value="NZ_JAVDWQ010000006.1"/>
</dbReference>
<keyword evidence="1" id="KW-1133">Transmembrane helix</keyword>
<dbReference type="Proteomes" id="UP001269081">
    <property type="component" value="Unassembled WGS sequence"/>
</dbReference>
<gene>
    <name evidence="3" type="ORF">J2W48_002074</name>
</gene>
<proteinExistence type="predicted"/>
<keyword evidence="4" id="KW-1185">Reference proteome</keyword>
<organism evidence="3 4">
    <name type="scientific">Flavobacterium piscis</name>
    <dbReference type="NCBI Taxonomy" id="1114874"/>
    <lineage>
        <taxon>Bacteria</taxon>
        <taxon>Pseudomonadati</taxon>
        <taxon>Bacteroidota</taxon>
        <taxon>Flavobacteriia</taxon>
        <taxon>Flavobacteriales</taxon>
        <taxon>Flavobacteriaceae</taxon>
        <taxon>Flavobacterium</taxon>
    </lineage>
</organism>
<comment type="caution">
    <text evidence="3">The sequence shown here is derived from an EMBL/GenBank/DDBJ whole genome shotgun (WGS) entry which is preliminary data.</text>
</comment>
<keyword evidence="1" id="KW-0472">Membrane</keyword>
<dbReference type="EMBL" id="JAVDWQ010000006">
    <property type="protein sequence ID" value="MDR7210134.1"/>
    <property type="molecule type" value="Genomic_DNA"/>
</dbReference>
<evidence type="ECO:0000313" key="3">
    <source>
        <dbReference type="EMBL" id="MDR7210134.1"/>
    </source>
</evidence>
<evidence type="ECO:0008006" key="5">
    <source>
        <dbReference type="Google" id="ProtNLM"/>
    </source>
</evidence>
<accession>A0ABU1Y7C0</accession>
<feature type="transmembrane region" description="Helical" evidence="1">
    <location>
        <begin position="66"/>
        <end position="87"/>
    </location>
</feature>
<protein>
    <recommendedName>
        <fullName evidence="5">DUF4129 domain-containing protein</fullName>
    </recommendedName>
</protein>
<feature type="signal peptide" evidence="2">
    <location>
        <begin position="1"/>
        <end position="20"/>
    </location>
</feature>
<keyword evidence="1" id="KW-0812">Transmembrane</keyword>
<reference evidence="3 4" key="1">
    <citation type="submission" date="2023-07" db="EMBL/GenBank/DDBJ databases">
        <title>Sorghum-associated microbial communities from plants grown in Nebraska, USA.</title>
        <authorList>
            <person name="Schachtman D."/>
        </authorList>
    </citation>
    <scope>NUCLEOTIDE SEQUENCE [LARGE SCALE GENOMIC DNA]</scope>
    <source>
        <strain evidence="3 4">4129</strain>
    </source>
</reference>
<feature type="chain" id="PRO_5047139911" description="DUF4129 domain-containing protein" evidence="2">
    <location>
        <begin position="21"/>
        <end position="247"/>
    </location>
</feature>
<evidence type="ECO:0000256" key="1">
    <source>
        <dbReference type="SAM" id="Phobius"/>
    </source>
</evidence>
<sequence length="247" mass="29005">MLKKRLFILSILMCFSFSFGKEKPTIVTKQIKNDTIVIKIEQPKIVENTKVPEKYMGYNLEEWKTFSVFFIPLFVLFITNLVTLGKIRKETKESIRKELILTLIKSKKEQLEKYYDPIIAYLSINESIFSSFGPKSFPDDDIKKEVSANLWLGMRETIIVENNSKISEIIKSYSHLISSNDDLNIYLNFIKHTTSYEHFIKNPSERHSEFPYPSNILETTIKRREEIIHEIHSIESNVKTILDDLKN</sequence>
<evidence type="ECO:0000256" key="2">
    <source>
        <dbReference type="SAM" id="SignalP"/>
    </source>
</evidence>
<keyword evidence="2" id="KW-0732">Signal</keyword>
<evidence type="ECO:0000313" key="4">
    <source>
        <dbReference type="Proteomes" id="UP001269081"/>
    </source>
</evidence>